<name>A0A9W8EI21_9FUNG</name>
<accession>A0A9W8EI21</accession>
<sequence>MDLLFQVFKGSRESLHFGLLGFDKSSTGPEVMHKVIEFLMNHGFYDEKFGNHELEITGTKGNWNEENFKGYDDARTLAEQNIKHFSVMKIDARDLLAQPPNLPIRSRL</sequence>
<proteinExistence type="predicted"/>
<gene>
    <name evidence="1" type="ORF">H4R26_003915</name>
</gene>
<reference evidence="1" key="1">
    <citation type="submission" date="2022-07" db="EMBL/GenBank/DDBJ databases">
        <title>Phylogenomic reconstructions and comparative analyses of Kickxellomycotina fungi.</title>
        <authorList>
            <person name="Reynolds N.K."/>
            <person name="Stajich J.E."/>
            <person name="Barry K."/>
            <person name="Grigoriev I.V."/>
            <person name="Crous P."/>
            <person name="Smith M.E."/>
        </authorList>
    </citation>
    <scope>NUCLEOTIDE SEQUENCE</scope>
    <source>
        <strain evidence="1">IMI 214461</strain>
    </source>
</reference>
<dbReference type="EMBL" id="JANBQF010000360">
    <property type="protein sequence ID" value="KAJ2001832.1"/>
    <property type="molecule type" value="Genomic_DNA"/>
</dbReference>
<evidence type="ECO:0000313" key="2">
    <source>
        <dbReference type="Proteomes" id="UP001150907"/>
    </source>
</evidence>
<organism evidence="1 2">
    <name type="scientific">Coemansia thaxteri</name>
    <dbReference type="NCBI Taxonomy" id="2663907"/>
    <lineage>
        <taxon>Eukaryota</taxon>
        <taxon>Fungi</taxon>
        <taxon>Fungi incertae sedis</taxon>
        <taxon>Zoopagomycota</taxon>
        <taxon>Kickxellomycotina</taxon>
        <taxon>Kickxellomycetes</taxon>
        <taxon>Kickxellales</taxon>
        <taxon>Kickxellaceae</taxon>
        <taxon>Coemansia</taxon>
    </lineage>
</organism>
<dbReference type="OrthoDB" id="5513177at2759"/>
<protein>
    <submittedName>
        <fullName evidence="1">Uncharacterized protein</fullName>
    </submittedName>
</protein>
<dbReference type="Proteomes" id="UP001150907">
    <property type="component" value="Unassembled WGS sequence"/>
</dbReference>
<dbReference type="AlphaFoldDB" id="A0A9W8EI21"/>
<evidence type="ECO:0000313" key="1">
    <source>
        <dbReference type="EMBL" id="KAJ2001832.1"/>
    </source>
</evidence>
<comment type="caution">
    <text evidence="1">The sequence shown here is derived from an EMBL/GenBank/DDBJ whole genome shotgun (WGS) entry which is preliminary data.</text>
</comment>
<keyword evidence="2" id="KW-1185">Reference proteome</keyword>